<name>A0A1G2EXL5_9BACT</name>
<reference evidence="1 2" key="1">
    <citation type="journal article" date="2016" name="Nat. Commun.">
        <title>Thousands of microbial genomes shed light on interconnected biogeochemical processes in an aquifer system.</title>
        <authorList>
            <person name="Anantharaman K."/>
            <person name="Brown C.T."/>
            <person name="Hug L.A."/>
            <person name="Sharon I."/>
            <person name="Castelle C.J."/>
            <person name="Probst A.J."/>
            <person name="Thomas B.C."/>
            <person name="Singh A."/>
            <person name="Wilkins M.J."/>
            <person name="Karaoz U."/>
            <person name="Brodie E.L."/>
            <person name="Williams K.H."/>
            <person name="Hubbard S.S."/>
            <person name="Banfield J.F."/>
        </authorList>
    </citation>
    <scope>NUCLEOTIDE SEQUENCE [LARGE SCALE GENOMIC DNA]</scope>
</reference>
<evidence type="ECO:0000313" key="1">
    <source>
        <dbReference type="EMBL" id="OGZ30008.1"/>
    </source>
</evidence>
<organism evidence="1 2">
    <name type="scientific">Candidatus Niyogibacteria bacterium RIFCSPLOWO2_01_FULL_45_48</name>
    <dbReference type="NCBI Taxonomy" id="1801724"/>
    <lineage>
        <taxon>Bacteria</taxon>
        <taxon>Candidatus Niyogiibacteriota</taxon>
    </lineage>
</organism>
<evidence type="ECO:0000313" key="2">
    <source>
        <dbReference type="Proteomes" id="UP000177486"/>
    </source>
</evidence>
<proteinExistence type="predicted"/>
<gene>
    <name evidence="1" type="ORF">A2931_00030</name>
</gene>
<dbReference type="EMBL" id="MHMQ01000029">
    <property type="protein sequence ID" value="OGZ30008.1"/>
    <property type="molecule type" value="Genomic_DNA"/>
</dbReference>
<comment type="caution">
    <text evidence="1">The sequence shown here is derived from an EMBL/GenBank/DDBJ whole genome shotgun (WGS) entry which is preliminary data.</text>
</comment>
<dbReference type="AlphaFoldDB" id="A0A1G2EXL5"/>
<accession>A0A1G2EXL5</accession>
<dbReference type="Proteomes" id="UP000177486">
    <property type="component" value="Unassembled WGS sequence"/>
</dbReference>
<sequence length="123" mass="13801">MKNPGKACAVLSLGSGLPDPALRASSHHLFSFLDSLRDVDDQVGKLFVPSFDQSEAEGLDSIIRTMLETQTRFLSKWESDFLISVYGNRLSFKQRKTVFSIKKKIEEREAAERGSTDSTRKDS</sequence>
<protein>
    <submittedName>
        <fullName evidence="1">Uncharacterized protein</fullName>
    </submittedName>
</protein>